<dbReference type="SUPFAM" id="SSF57362">
    <property type="entry name" value="BPTI-like"/>
    <property type="match status" value="1"/>
</dbReference>
<proteinExistence type="predicted"/>
<feature type="domain" description="BPTI/Kunitz inhibitor" evidence="4">
    <location>
        <begin position="1"/>
        <end position="36"/>
    </location>
</feature>
<dbReference type="Pfam" id="PF00014">
    <property type="entry name" value="Kunitz_BPTI"/>
    <property type="match status" value="1"/>
</dbReference>
<evidence type="ECO:0000313" key="6">
    <source>
        <dbReference type="Proteomes" id="UP000007798"/>
    </source>
</evidence>
<dbReference type="GO" id="GO:0004867">
    <property type="term" value="F:serine-type endopeptidase inhibitor activity"/>
    <property type="evidence" value="ECO:0007669"/>
    <property type="project" value="UniProtKB-KW"/>
</dbReference>
<dbReference type="PANTHER" id="PTHR10083">
    <property type="entry name" value="KUNITZ-TYPE PROTEASE INHIBITOR-RELATED"/>
    <property type="match status" value="1"/>
</dbReference>
<dbReference type="HOGENOM" id="CLU_2592376_0_0_1"/>
<evidence type="ECO:0000256" key="3">
    <source>
        <dbReference type="ARBA" id="ARBA00023157"/>
    </source>
</evidence>
<gene>
    <name evidence="5" type="primary">Dwil\GK18943</name>
    <name evidence="5" type="ORF">Dwil_GK18943</name>
</gene>
<dbReference type="InParanoid" id="B4NGQ8"/>
<dbReference type="AlphaFoldDB" id="B4NGQ8"/>
<dbReference type="EMBL" id="CH964272">
    <property type="protein sequence ID" value="EDW84405.1"/>
    <property type="molecule type" value="Genomic_DNA"/>
</dbReference>
<dbReference type="SMART" id="SM00131">
    <property type="entry name" value="KU"/>
    <property type="match status" value="1"/>
</dbReference>
<organism evidence="5 6">
    <name type="scientific">Drosophila willistoni</name>
    <name type="common">Fruit fly</name>
    <dbReference type="NCBI Taxonomy" id="7260"/>
    <lineage>
        <taxon>Eukaryota</taxon>
        <taxon>Metazoa</taxon>
        <taxon>Ecdysozoa</taxon>
        <taxon>Arthropoda</taxon>
        <taxon>Hexapoda</taxon>
        <taxon>Insecta</taxon>
        <taxon>Pterygota</taxon>
        <taxon>Neoptera</taxon>
        <taxon>Endopterygota</taxon>
        <taxon>Diptera</taxon>
        <taxon>Brachycera</taxon>
        <taxon>Muscomorpha</taxon>
        <taxon>Ephydroidea</taxon>
        <taxon>Drosophilidae</taxon>
        <taxon>Drosophila</taxon>
        <taxon>Sophophora</taxon>
    </lineage>
</organism>
<dbReference type="InterPro" id="IPR036880">
    <property type="entry name" value="Kunitz_BPTI_sf"/>
</dbReference>
<dbReference type="PANTHER" id="PTHR10083:SF328">
    <property type="entry name" value="TISSUE FACTOR PATHWAY INHIBITOR"/>
    <property type="match status" value="1"/>
</dbReference>
<name>B4NGQ8_DROWI</name>
<dbReference type="PRINTS" id="PR00759">
    <property type="entry name" value="BASICPTASE"/>
</dbReference>
<dbReference type="OrthoDB" id="4473401at2759"/>
<dbReference type="InterPro" id="IPR002223">
    <property type="entry name" value="Kunitz_BPTI"/>
</dbReference>
<keyword evidence="2" id="KW-0722">Serine protease inhibitor</keyword>
<keyword evidence="3" id="KW-1015">Disulfide bond</keyword>
<keyword evidence="1" id="KW-0646">Protease inhibitor</keyword>
<evidence type="ECO:0000256" key="2">
    <source>
        <dbReference type="ARBA" id="ARBA00022900"/>
    </source>
</evidence>
<dbReference type="PhylomeDB" id="B4NGQ8"/>
<sequence length="80" mass="9110">MYAYDPSIDSCMDFIYSGCGGNPNRFETEKECQTVCNADIFIEEEIVSLPPGKRRFVIEFIKPEPRDTDPDHTCAITNPM</sequence>
<dbReference type="PROSITE" id="PS00280">
    <property type="entry name" value="BPTI_KUNITZ_1"/>
    <property type="match status" value="1"/>
</dbReference>
<protein>
    <recommendedName>
        <fullName evidence="4">BPTI/Kunitz inhibitor domain-containing protein</fullName>
    </recommendedName>
</protein>
<dbReference type="Gene3D" id="4.10.410.10">
    <property type="entry name" value="Pancreatic trypsin inhibitor Kunitz domain"/>
    <property type="match status" value="1"/>
</dbReference>
<evidence type="ECO:0000256" key="1">
    <source>
        <dbReference type="ARBA" id="ARBA00022690"/>
    </source>
</evidence>
<evidence type="ECO:0000259" key="4">
    <source>
        <dbReference type="PROSITE" id="PS50279"/>
    </source>
</evidence>
<dbReference type="InterPro" id="IPR020901">
    <property type="entry name" value="Prtase_inh_Kunz-CS"/>
</dbReference>
<dbReference type="InterPro" id="IPR050098">
    <property type="entry name" value="TFPI/VKTCI-like"/>
</dbReference>
<reference evidence="5 6" key="1">
    <citation type="journal article" date="2007" name="Nature">
        <title>Evolution of genes and genomes on the Drosophila phylogeny.</title>
        <authorList>
            <consortium name="Drosophila 12 Genomes Consortium"/>
            <person name="Clark A.G."/>
            <person name="Eisen M.B."/>
            <person name="Smith D.R."/>
            <person name="Bergman C.M."/>
            <person name="Oliver B."/>
            <person name="Markow T.A."/>
            <person name="Kaufman T.C."/>
            <person name="Kellis M."/>
            <person name="Gelbart W."/>
            <person name="Iyer V.N."/>
            <person name="Pollard D.A."/>
            <person name="Sackton T.B."/>
            <person name="Larracuente A.M."/>
            <person name="Singh N.D."/>
            <person name="Abad J.P."/>
            <person name="Abt D.N."/>
            <person name="Adryan B."/>
            <person name="Aguade M."/>
            <person name="Akashi H."/>
            <person name="Anderson W.W."/>
            <person name="Aquadro C.F."/>
            <person name="Ardell D.H."/>
            <person name="Arguello R."/>
            <person name="Artieri C.G."/>
            <person name="Barbash D.A."/>
            <person name="Barker D."/>
            <person name="Barsanti P."/>
            <person name="Batterham P."/>
            <person name="Batzoglou S."/>
            <person name="Begun D."/>
            <person name="Bhutkar A."/>
            <person name="Blanco E."/>
            <person name="Bosak S.A."/>
            <person name="Bradley R.K."/>
            <person name="Brand A.D."/>
            <person name="Brent M.R."/>
            <person name="Brooks A.N."/>
            <person name="Brown R.H."/>
            <person name="Butlin R.K."/>
            <person name="Caggese C."/>
            <person name="Calvi B.R."/>
            <person name="Bernardo de Carvalho A."/>
            <person name="Caspi A."/>
            <person name="Castrezana S."/>
            <person name="Celniker S.E."/>
            <person name="Chang J.L."/>
            <person name="Chapple C."/>
            <person name="Chatterji S."/>
            <person name="Chinwalla A."/>
            <person name="Civetta A."/>
            <person name="Clifton S.W."/>
            <person name="Comeron J.M."/>
            <person name="Costello J.C."/>
            <person name="Coyne J.A."/>
            <person name="Daub J."/>
            <person name="David R.G."/>
            <person name="Delcher A.L."/>
            <person name="Delehaunty K."/>
            <person name="Do C.B."/>
            <person name="Ebling H."/>
            <person name="Edwards K."/>
            <person name="Eickbush T."/>
            <person name="Evans J.D."/>
            <person name="Filipski A."/>
            <person name="Findeiss S."/>
            <person name="Freyhult E."/>
            <person name="Fulton L."/>
            <person name="Fulton R."/>
            <person name="Garcia A.C."/>
            <person name="Gardiner A."/>
            <person name="Garfield D.A."/>
            <person name="Garvin B.E."/>
            <person name="Gibson G."/>
            <person name="Gilbert D."/>
            <person name="Gnerre S."/>
            <person name="Godfrey J."/>
            <person name="Good R."/>
            <person name="Gotea V."/>
            <person name="Gravely B."/>
            <person name="Greenberg A.J."/>
            <person name="Griffiths-Jones S."/>
            <person name="Gross S."/>
            <person name="Guigo R."/>
            <person name="Gustafson E.A."/>
            <person name="Haerty W."/>
            <person name="Hahn M.W."/>
            <person name="Halligan D.L."/>
            <person name="Halpern A.L."/>
            <person name="Halter G.M."/>
            <person name="Han M.V."/>
            <person name="Heger A."/>
            <person name="Hillier L."/>
            <person name="Hinrichs A.S."/>
            <person name="Holmes I."/>
            <person name="Hoskins R.A."/>
            <person name="Hubisz M.J."/>
            <person name="Hultmark D."/>
            <person name="Huntley M.A."/>
            <person name="Jaffe D.B."/>
            <person name="Jagadeeshan S."/>
            <person name="Jeck W.R."/>
            <person name="Johnson J."/>
            <person name="Jones C.D."/>
            <person name="Jordan W.C."/>
            <person name="Karpen G.H."/>
            <person name="Kataoka E."/>
            <person name="Keightley P.D."/>
            <person name="Kheradpour P."/>
            <person name="Kirkness E.F."/>
            <person name="Koerich L.B."/>
            <person name="Kristiansen K."/>
            <person name="Kudrna D."/>
            <person name="Kulathinal R.J."/>
            <person name="Kumar S."/>
            <person name="Kwok R."/>
            <person name="Lander E."/>
            <person name="Langley C.H."/>
            <person name="Lapoint R."/>
            <person name="Lazzaro B.P."/>
            <person name="Lee S.J."/>
            <person name="Levesque L."/>
            <person name="Li R."/>
            <person name="Lin C.F."/>
            <person name="Lin M.F."/>
            <person name="Lindblad-Toh K."/>
            <person name="Llopart A."/>
            <person name="Long M."/>
            <person name="Low L."/>
            <person name="Lozovsky E."/>
            <person name="Lu J."/>
            <person name="Luo M."/>
            <person name="Machado C.A."/>
            <person name="Makalowski W."/>
            <person name="Marzo M."/>
            <person name="Matsuda M."/>
            <person name="Matzkin L."/>
            <person name="McAllister B."/>
            <person name="McBride C.S."/>
            <person name="McKernan B."/>
            <person name="McKernan K."/>
            <person name="Mendez-Lago M."/>
            <person name="Minx P."/>
            <person name="Mollenhauer M.U."/>
            <person name="Montooth K."/>
            <person name="Mount S.M."/>
            <person name="Mu X."/>
            <person name="Myers E."/>
            <person name="Negre B."/>
            <person name="Newfeld S."/>
            <person name="Nielsen R."/>
            <person name="Noor M.A."/>
            <person name="O'Grady P."/>
            <person name="Pachter L."/>
            <person name="Papaceit M."/>
            <person name="Parisi M.J."/>
            <person name="Parisi M."/>
            <person name="Parts L."/>
            <person name="Pedersen J.S."/>
            <person name="Pesole G."/>
            <person name="Phillippy A.M."/>
            <person name="Ponting C.P."/>
            <person name="Pop M."/>
            <person name="Porcelli D."/>
            <person name="Powell J.R."/>
            <person name="Prohaska S."/>
            <person name="Pruitt K."/>
            <person name="Puig M."/>
            <person name="Quesneville H."/>
            <person name="Ram K.R."/>
            <person name="Rand D."/>
            <person name="Rasmussen M.D."/>
            <person name="Reed L.K."/>
            <person name="Reenan R."/>
            <person name="Reily A."/>
            <person name="Remington K.A."/>
            <person name="Rieger T.T."/>
            <person name="Ritchie M.G."/>
            <person name="Robin C."/>
            <person name="Rogers Y.H."/>
            <person name="Rohde C."/>
            <person name="Rozas J."/>
            <person name="Rubenfield M.J."/>
            <person name="Ruiz A."/>
            <person name="Russo S."/>
            <person name="Salzberg S.L."/>
            <person name="Sanchez-Gracia A."/>
            <person name="Saranga D.J."/>
            <person name="Sato H."/>
            <person name="Schaeffer S.W."/>
            <person name="Schatz M.C."/>
            <person name="Schlenke T."/>
            <person name="Schwartz R."/>
            <person name="Segarra C."/>
            <person name="Singh R.S."/>
            <person name="Sirot L."/>
            <person name="Sirota M."/>
            <person name="Sisneros N.B."/>
            <person name="Smith C.D."/>
            <person name="Smith T.F."/>
            <person name="Spieth J."/>
            <person name="Stage D.E."/>
            <person name="Stark A."/>
            <person name="Stephan W."/>
            <person name="Strausberg R.L."/>
            <person name="Strempel S."/>
            <person name="Sturgill D."/>
            <person name="Sutton G."/>
            <person name="Sutton G.G."/>
            <person name="Tao W."/>
            <person name="Teichmann S."/>
            <person name="Tobari Y.N."/>
            <person name="Tomimura Y."/>
            <person name="Tsolas J.M."/>
            <person name="Valente V.L."/>
            <person name="Venter E."/>
            <person name="Venter J.C."/>
            <person name="Vicario S."/>
            <person name="Vieira F.G."/>
            <person name="Vilella A.J."/>
            <person name="Villasante A."/>
            <person name="Walenz B."/>
            <person name="Wang J."/>
            <person name="Wasserman M."/>
            <person name="Watts T."/>
            <person name="Wilson D."/>
            <person name="Wilson R.K."/>
            <person name="Wing R.A."/>
            <person name="Wolfner M.F."/>
            <person name="Wong A."/>
            <person name="Wong G.K."/>
            <person name="Wu C.I."/>
            <person name="Wu G."/>
            <person name="Yamamoto D."/>
            <person name="Yang H.P."/>
            <person name="Yang S.P."/>
            <person name="Yorke J.A."/>
            <person name="Yoshida K."/>
            <person name="Zdobnov E."/>
            <person name="Zhang P."/>
            <person name="Zhang Y."/>
            <person name="Zimin A.V."/>
            <person name="Baldwin J."/>
            <person name="Abdouelleil A."/>
            <person name="Abdulkadir J."/>
            <person name="Abebe A."/>
            <person name="Abera B."/>
            <person name="Abreu J."/>
            <person name="Acer S.C."/>
            <person name="Aftuck L."/>
            <person name="Alexander A."/>
            <person name="An P."/>
            <person name="Anderson E."/>
            <person name="Anderson S."/>
            <person name="Arachi H."/>
            <person name="Azer M."/>
            <person name="Bachantsang P."/>
            <person name="Barry A."/>
            <person name="Bayul T."/>
            <person name="Berlin A."/>
            <person name="Bessette D."/>
            <person name="Bloom T."/>
            <person name="Blye J."/>
            <person name="Boguslavskiy L."/>
            <person name="Bonnet C."/>
            <person name="Boukhgalter B."/>
            <person name="Bourzgui I."/>
            <person name="Brown A."/>
            <person name="Cahill P."/>
            <person name="Channer S."/>
            <person name="Cheshatsang Y."/>
            <person name="Chuda L."/>
            <person name="Citroen M."/>
            <person name="Collymore A."/>
            <person name="Cooke P."/>
            <person name="Costello M."/>
            <person name="D'Aco K."/>
            <person name="Daza R."/>
            <person name="De Haan G."/>
            <person name="DeGray S."/>
            <person name="DeMaso C."/>
            <person name="Dhargay N."/>
            <person name="Dooley K."/>
            <person name="Dooley E."/>
            <person name="Doricent M."/>
            <person name="Dorje P."/>
            <person name="Dorjee K."/>
            <person name="Dupes A."/>
            <person name="Elong R."/>
            <person name="Falk J."/>
            <person name="Farina A."/>
            <person name="Faro S."/>
            <person name="Ferguson D."/>
            <person name="Fisher S."/>
            <person name="Foley C.D."/>
            <person name="Franke A."/>
            <person name="Friedrich D."/>
            <person name="Gadbois L."/>
            <person name="Gearin G."/>
            <person name="Gearin C.R."/>
            <person name="Giannoukos G."/>
            <person name="Goode T."/>
            <person name="Graham J."/>
            <person name="Grandbois E."/>
            <person name="Grewal S."/>
            <person name="Gyaltsen K."/>
            <person name="Hafez N."/>
            <person name="Hagos B."/>
            <person name="Hall J."/>
            <person name="Henson C."/>
            <person name="Hollinger A."/>
            <person name="Honan T."/>
            <person name="Huard M.D."/>
            <person name="Hughes L."/>
            <person name="Hurhula B."/>
            <person name="Husby M.E."/>
            <person name="Kamat A."/>
            <person name="Kanga B."/>
            <person name="Kashin S."/>
            <person name="Khazanovich D."/>
            <person name="Kisner P."/>
            <person name="Lance K."/>
            <person name="Lara M."/>
            <person name="Lee W."/>
            <person name="Lennon N."/>
            <person name="Letendre F."/>
            <person name="LeVine R."/>
            <person name="Lipovsky A."/>
            <person name="Liu X."/>
            <person name="Liu J."/>
            <person name="Liu S."/>
            <person name="Lokyitsang T."/>
            <person name="Lokyitsang Y."/>
            <person name="Lubonja R."/>
            <person name="Lui A."/>
            <person name="MacDonald P."/>
            <person name="Magnisalis V."/>
            <person name="Maru K."/>
            <person name="Matthews C."/>
            <person name="McCusker W."/>
            <person name="McDonough S."/>
            <person name="Mehta T."/>
            <person name="Meldrim J."/>
            <person name="Meneus L."/>
            <person name="Mihai O."/>
            <person name="Mihalev A."/>
            <person name="Mihova T."/>
            <person name="Mittelman R."/>
            <person name="Mlenga V."/>
            <person name="Montmayeur A."/>
            <person name="Mulrain L."/>
            <person name="Navidi A."/>
            <person name="Naylor J."/>
            <person name="Negash T."/>
            <person name="Nguyen T."/>
            <person name="Nguyen N."/>
            <person name="Nicol R."/>
            <person name="Norbu C."/>
            <person name="Norbu N."/>
            <person name="Novod N."/>
            <person name="O'Neill B."/>
            <person name="Osman S."/>
            <person name="Markiewicz E."/>
            <person name="Oyono O.L."/>
            <person name="Patti C."/>
            <person name="Phunkhang P."/>
            <person name="Pierre F."/>
            <person name="Priest M."/>
            <person name="Raghuraman S."/>
            <person name="Rege F."/>
            <person name="Reyes R."/>
            <person name="Rise C."/>
            <person name="Rogov P."/>
            <person name="Ross K."/>
            <person name="Ryan E."/>
            <person name="Settipalli S."/>
            <person name="Shea T."/>
            <person name="Sherpa N."/>
            <person name="Shi L."/>
            <person name="Shih D."/>
            <person name="Sparrow T."/>
            <person name="Spaulding J."/>
            <person name="Stalker J."/>
            <person name="Stange-Thomann N."/>
            <person name="Stavropoulos S."/>
            <person name="Stone C."/>
            <person name="Strader C."/>
            <person name="Tesfaye S."/>
            <person name="Thomson T."/>
            <person name="Thoulutsang Y."/>
            <person name="Thoulutsang D."/>
            <person name="Topham K."/>
            <person name="Topping I."/>
            <person name="Tsamla T."/>
            <person name="Vassiliev H."/>
            <person name="Vo A."/>
            <person name="Wangchuk T."/>
            <person name="Wangdi T."/>
            <person name="Weiand M."/>
            <person name="Wilkinson J."/>
            <person name="Wilson A."/>
            <person name="Yadav S."/>
            <person name="Young G."/>
            <person name="Yu Q."/>
            <person name="Zembek L."/>
            <person name="Zhong D."/>
            <person name="Zimmer A."/>
            <person name="Zwirko Z."/>
            <person name="Jaffe D.B."/>
            <person name="Alvarez P."/>
            <person name="Brockman W."/>
            <person name="Butler J."/>
            <person name="Chin C."/>
            <person name="Gnerre S."/>
            <person name="Grabherr M."/>
            <person name="Kleber M."/>
            <person name="Mauceli E."/>
            <person name="MacCallum I."/>
        </authorList>
    </citation>
    <scope>NUCLEOTIDE SEQUENCE [LARGE SCALE GENOMIC DNA]</scope>
    <source>
        <strain evidence="6">Tucson 14030-0811.24</strain>
    </source>
</reference>
<dbReference type="GO" id="GO:0005615">
    <property type="term" value="C:extracellular space"/>
    <property type="evidence" value="ECO:0007669"/>
    <property type="project" value="TreeGrafter"/>
</dbReference>
<evidence type="ECO:0000313" key="5">
    <source>
        <dbReference type="EMBL" id="EDW84405.1"/>
    </source>
</evidence>
<keyword evidence="6" id="KW-1185">Reference proteome</keyword>
<accession>B4NGQ8</accession>
<dbReference type="KEGG" id="dwi:6650201"/>
<dbReference type="Proteomes" id="UP000007798">
    <property type="component" value="Unassembled WGS sequence"/>
</dbReference>
<dbReference type="PROSITE" id="PS50279">
    <property type="entry name" value="BPTI_KUNITZ_2"/>
    <property type="match status" value="1"/>
</dbReference>